<dbReference type="GO" id="GO:0000166">
    <property type="term" value="F:nucleotide binding"/>
    <property type="evidence" value="ECO:0007669"/>
    <property type="project" value="UniProtKB-KW"/>
</dbReference>
<reference evidence="8 9" key="1">
    <citation type="submission" date="2019-10" db="EMBL/GenBank/DDBJ databases">
        <title>Rubrobacter sp nov SCSIO 52915 isolated from a deep-sea sediment in the South China Sea.</title>
        <authorList>
            <person name="Chen R.W."/>
        </authorList>
    </citation>
    <scope>NUCLEOTIDE SEQUENCE [LARGE SCALE GENOMIC DNA]</scope>
    <source>
        <strain evidence="8 9">SCSIO 52915</strain>
    </source>
</reference>
<protein>
    <recommendedName>
        <fullName evidence="1">bis(5'-nucleosyl)-tetraphosphatase (symmetrical)</fullName>
        <ecNumber evidence="1">3.6.1.41</ecNumber>
    </recommendedName>
</protein>
<proteinExistence type="predicted"/>
<dbReference type="GO" id="GO:0046872">
    <property type="term" value="F:metal ion binding"/>
    <property type="evidence" value="ECO:0007669"/>
    <property type="project" value="UniProtKB-KW"/>
</dbReference>
<dbReference type="SUPFAM" id="SSF109604">
    <property type="entry name" value="HD-domain/PDEase-like"/>
    <property type="match status" value="1"/>
</dbReference>
<evidence type="ECO:0000256" key="5">
    <source>
        <dbReference type="ARBA" id="ARBA00023004"/>
    </source>
</evidence>
<dbReference type="InterPro" id="IPR003607">
    <property type="entry name" value="HD/PDEase_dom"/>
</dbReference>
<dbReference type="InterPro" id="IPR006675">
    <property type="entry name" value="HDIG_dom"/>
</dbReference>
<name>A0A6G8Q197_9ACTN</name>
<dbReference type="PROSITE" id="PS51831">
    <property type="entry name" value="HD"/>
    <property type="match status" value="1"/>
</dbReference>
<feature type="domain" description="HD" evidence="7">
    <location>
        <begin position="22"/>
        <end position="137"/>
    </location>
</feature>
<organism evidence="8 9">
    <name type="scientific">Rubrobacter marinus</name>
    <dbReference type="NCBI Taxonomy" id="2653852"/>
    <lineage>
        <taxon>Bacteria</taxon>
        <taxon>Bacillati</taxon>
        <taxon>Actinomycetota</taxon>
        <taxon>Rubrobacteria</taxon>
        <taxon>Rubrobacterales</taxon>
        <taxon>Rubrobacteraceae</taxon>
        <taxon>Rubrobacter</taxon>
    </lineage>
</organism>
<dbReference type="InterPro" id="IPR006674">
    <property type="entry name" value="HD_domain"/>
</dbReference>
<evidence type="ECO:0000313" key="8">
    <source>
        <dbReference type="EMBL" id="QIN80218.1"/>
    </source>
</evidence>
<dbReference type="NCBIfam" id="TIGR00488">
    <property type="entry name" value="bis(5'-nucleosyl)-tetraphosphatase (symmetrical) YqeK"/>
    <property type="match status" value="1"/>
</dbReference>
<evidence type="ECO:0000256" key="1">
    <source>
        <dbReference type="ARBA" id="ARBA00012506"/>
    </source>
</evidence>
<dbReference type="RefSeq" id="WP_166397892.1">
    <property type="nucleotide sequence ID" value="NZ_CP045121.1"/>
</dbReference>
<dbReference type="NCBIfam" id="TIGR00277">
    <property type="entry name" value="HDIG"/>
    <property type="match status" value="1"/>
</dbReference>
<dbReference type="Pfam" id="PF01966">
    <property type="entry name" value="HD"/>
    <property type="match status" value="1"/>
</dbReference>
<evidence type="ECO:0000313" key="9">
    <source>
        <dbReference type="Proteomes" id="UP000502706"/>
    </source>
</evidence>
<dbReference type="EMBL" id="CP045121">
    <property type="protein sequence ID" value="QIN80218.1"/>
    <property type="molecule type" value="Genomic_DNA"/>
</dbReference>
<dbReference type="AlphaFoldDB" id="A0A6G8Q197"/>
<dbReference type="GO" id="GO:0008803">
    <property type="term" value="F:bis(5'-nucleosyl)-tetraphosphatase (symmetrical) activity"/>
    <property type="evidence" value="ECO:0007669"/>
    <property type="project" value="UniProtKB-EC"/>
</dbReference>
<dbReference type="CDD" id="cd00077">
    <property type="entry name" value="HDc"/>
    <property type="match status" value="1"/>
</dbReference>
<comment type="catalytic activity">
    <reaction evidence="6">
        <text>P(1),P(4)-bis(5'-adenosyl) tetraphosphate + H2O = 2 ADP + 2 H(+)</text>
        <dbReference type="Rhea" id="RHEA:24252"/>
        <dbReference type="ChEBI" id="CHEBI:15377"/>
        <dbReference type="ChEBI" id="CHEBI:15378"/>
        <dbReference type="ChEBI" id="CHEBI:58141"/>
        <dbReference type="ChEBI" id="CHEBI:456216"/>
        <dbReference type="EC" id="3.6.1.41"/>
    </reaction>
</comment>
<dbReference type="KEGG" id="rmar:GBA65_18720"/>
<dbReference type="SMART" id="SM00471">
    <property type="entry name" value="HDc"/>
    <property type="match status" value="1"/>
</dbReference>
<keyword evidence="5" id="KW-0408">Iron</keyword>
<sequence>MNDDRLLKAATGYARERLSDKRYDHTLRVAETAERLAGLHGLDPEKARLAGLLHDLARETDGEELLRIAAKNGVPVGDPEHEKPNLLHGPVAAVVARTELGVEDGNVLEAVRVHTTGAQGMGPLALVVFVADKIEPGREGEWVESLRGLAERDLKEAARASLESSISYTEERGRAVHPRSREALAWLEGQG</sequence>
<dbReference type="PANTHER" id="PTHR35795:SF1">
    <property type="entry name" value="BIS(5'-NUCLEOSYL)-TETRAPHOSPHATASE, SYMMETRICAL"/>
    <property type="match status" value="1"/>
</dbReference>
<evidence type="ECO:0000256" key="4">
    <source>
        <dbReference type="ARBA" id="ARBA00022801"/>
    </source>
</evidence>
<accession>A0A6G8Q197</accession>
<keyword evidence="4" id="KW-0378">Hydrolase</keyword>
<dbReference type="Gene3D" id="1.10.3210.10">
    <property type="entry name" value="Hypothetical protein af1432"/>
    <property type="match status" value="1"/>
</dbReference>
<evidence type="ECO:0000256" key="3">
    <source>
        <dbReference type="ARBA" id="ARBA00022741"/>
    </source>
</evidence>
<evidence type="ECO:0000259" key="7">
    <source>
        <dbReference type="PROSITE" id="PS51831"/>
    </source>
</evidence>
<keyword evidence="2" id="KW-0479">Metal-binding</keyword>
<dbReference type="Proteomes" id="UP000502706">
    <property type="component" value="Chromosome"/>
</dbReference>
<dbReference type="InterPro" id="IPR051094">
    <property type="entry name" value="Diverse_Catalytic_Enzymes"/>
</dbReference>
<dbReference type="PANTHER" id="PTHR35795">
    <property type="entry name" value="SLR1885 PROTEIN"/>
    <property type="match status" value="1"/>
</dbReference>
<evidence type="ECO:0000256" key="6">
    <source>
        <dbReference type="ARBA" id="ARBA00049417"/>
    </source>
</evidence>
<keyword evidence="9" id="KW-1185">Reference proteome</keyword>
<evidence type="ECO:0000256" key="2">
    <source>
        <dbReference type="ARBA" id="ARBA00022723"/>
    </source>
</evidence>
<dbReference type="InterPro" id="IPR005249">
    <property type="entry name" value="YqeK"/>
</dbReference>
<keyword evidence="3" id="KW-0547">Nucleotide-binding</keyword>
<dbReference type="EC" id="3.6.1.41" evidence="1"/>
<gene>
    <name evidence="8" type="ORF">GBA65_18720</name>
</gene>